<reference evidence="2" key="1">
    <citation type="journal article" date="2012" name="Mol. Plant Microbe Interact.">
        <title>A highly conserved effector in Fusarium oxysporum is required for full virulence on Arabidopsis.</title>
        <authorList>
            <person name="Thatcher L.F."/>
            <person name="Gardiner D.M."/>
            <person name="Kazan K."/>
            <person name="Manners J."/>
        </authorList>
    </citation>
    <scope>NUCLEOTIDE SEQUENCE [LARGE SCALE GENOMIC DNA]</scope>
    <source>
        <strain evidence="2">Fo5176</strain>
    </source>
</reference>
<evidence type="ECO:0000313" key="1">
    <source>
        <dbReference type="EnsemblFungi" id="FOXG_12723P0"/>
    </source>
</evidence>
<dbReference type="Proteomes" id="UP000002489">
    <property type="component" value="Unassembled WGS sequence"/>
</dbReference>
<dbReference type="AlphaFoldDB" id="A0A0D2Y8V5"/>
<organism evidence="1 2">
    <name type="scientific">Fusarium oxysporum (strain Fo5176)</name>
    <name type="common">Fusarium vascular wilt</name>
    <dbReference type="NCBI Taxonomy" id="660025"/>
    <lineage>
        <taxon>Eukaryota</taxon>
        <taxon>Fungi</taxon>
        <taxon>Dikarya</taxon>
        <taxon>Ascomycota</taxon>
        <taxon>Pezizomycotina</taxon>
        <taxon>Sordariomycetes</taxon>
        <taxon>Hypocreomycetidae</taxon>
        <taxon>Hypocreales</taxon>
        <taxon>Nectriaceae</taxon>
        <taxon>Fusarium</taxon>
        <taxon>Fusarium oxysporum species complex</taxon>
    </lineage>
</organism>
<sequence>MEALLASFLHGSVSRIITIGFGILFDLVHDIYG</sequence>
<dbReference type="VEuPathDB" id="FungiDB:FOXG_12723"/>
<dbReference type="EnsemblFungi" id="FOXG_12723T0">
    <property type="protein sequence ID" value="FOXG_12723P0"/>
    <property type="gene ID" value="FOXG_12723"/>
</dbReference>
<protein>
    <submittedName>
        <fullName evidence="1">Uncharacterized protein</fullName>
    </submittedName>
</protein>
<name>A0A0D2Y8V5_FUSOF</name>
<reference evidence="1" key="2">
    <citation type="submission" date="2025-08" db="UniProtKB">
        <authorList>
            <consortium name="EnsemblFungi"/>
        </authorList>
    </citation>
    <scope>IDENTIFICATION</scope>
    <source>
        <strain evidence="1">4287 / CBS 123668 / FGSC 9935 / NRRL 34936</strain>
    </source>
</reference>
<gene>
    <name evidence="1" type="primary">28954025</name>
</gene>
<proteinExistence type="predicted"/>
<evidence type="ECO:0000313" key="2">
    <source>
        <dbReference type="Proteomes" id="UP000002489"/>
    </source>
</evidence>
<accession>A0A0D2Y8V5</accession>